<dbReference type="NCBIfam" id="NF010396">
    <property type="entry name" value="PRK13824.1"/>
    <property type="match status" value="1"/>
</dbReference>
<sequence length="399" mass="44582">MDVQFATTPFGGRTISLDLLSAQHLARKSDIKDKKADKWQLYKALCEGRSHFNVSDRSLAVLSALLSFYPETVLNEESGLVVFPSNKQLSLRAHGMPDTTLRRHLAALISAGLIIRRDSPNGKRYAHKDKQGAVQEAFGFSLAPLLVRYDEIIQAADQVAQANLKLKRTRERITLQRRDIAKLIDVALTEQMSGDWTVLYAGFRAIVDALPRRATLNQLETILAALNALRTEVDKTLKLNENTKKMSGNDCQNERQHNESNTNYLFESEPALEKIETDFSANVEVQTKHPSLTLSLVLKACPEITDYAINGIENWRDLIITTAQLRRYLDISTSAYQDALDQLGQENTAIAIACILQRSNHIQSAGGYLRTLTNKARAGELSIPAMVMASLKTINKYKL</sequence>
<reference evidence="3 4" key="1">
    <citation type="journal article" date="2019" name="Int. J. Syst. Evol. Microbiol.">
        <title>The Global Catalogue of Microorganisms (GCM) 10K type strain sequencing project: providing services to taxonomists for standard genome sequencing and annotation.</title>
        <authorList>
            <consortium name="The Broad Institute Genomics Platform"/>
            <consortium name="The Broad Institute Genome Sequencing Center for Infectious Disease"/>
            <person name="Wu L."/>
            <person name="Ma J."/>
        </authorList>
    </citation>
    <scope>NUCLEOTIDE SEQUENCE [LARGE SCALE GENOMIC DNA]</scope>
    <source>
        <strain evidence="3 4">JCM 15115</strain>
    </source>
</reference>
<dbReference type="RefSeq" id="WP_343807137.1">
    <property type="nucleotide sequence ID" value="NZ_BAAADE010000009.1"/>
</dbReference>
<proteinExistence type="predicted"/>
<organism evidence="3 4">
    <name type="scientific">Paenochrobactrum glaciei</name>
    <dbReference type="NCBI Taxonomy" id="486407"/>
    <lineage>
        <taxon>Bacteria</taxon>
        <taxon>Pseudomonadati</taxon>
        <taxon>Pseudomonadota</taxon>
        <taxon>Alphaproteobacteria</taxon>
        <taxon>Hyphomicrobiales</taxon>
        <taxon>Brucellaceae</taxon>
        <taxon>Paenochrobactrum</taxon>
    </lineage>
</organism>
<dbReference type="InterPro" id="IPR021760">
    <property type="entry name" value="RepC_C"/>
</dbReference>
<dbReference type="Pfam" id="PF03428">
    <property type="entry name" value="RP-C"/>
    <property type="match status" value="1"/>
</dbReference>
<dbReference type="EMBL" id="BAAADE010000009">
    <property type="protein sequence ID" value="GAA0612025.1"/>
    <property type="molecule type" value="Genomic_DNA"/>
</dbReference>
<dbReference type="NCBIfam" id="NF040974">
    <property type="entry name" value="RepABC_RepC"/>
    <property type="match status" value="1"/>
</dbReference>
<dbReference type="InterPro" id="IPR005090">
    <property type="entry name" value="RepC_N"/>
</dbReference>
<feature type="domain" description="Plasmid replication protein C C-terminal" evidence="2">
    <location>
        <begin position="294"/>
        <end position="392"/>
    </location>
</feature>
<comment type="caution">
    <text evidence="3">The sequence shown here is derived from an EMBL/GenBank/DDBJ whole genome shotgun (WGS) entry which is preliminary data.</text>
</comment>
<protein>
    <submittedName>
        <fullName evidence="3">Plasmid replication protein RepC</fullName>
    </submittedName>
</protein>
<evidence type="ECO:0000259" key="1">
    <source>
        <dbReference type="Pfam" id="PF03428"/>
    </source>
</evidence>
<evidence type="ECO:0000259" key="2">
    <source>
        <dbReference type="Pfam" id="PF11800"/>
    </source>
</evidence>
<accession>A0ABN1GI63</accession>
<feature type="domain" description="Plasmid replication protein C N-terminal" evidence="1">
    <location>
        <begin position="13"/>
        <end position="187"/>
    </location>
</feature>
<gene>
    <name evidence="3" type="primary">repC_2</name>
    <name evidence="3" type="ORF">GCM10008943_29380</name>
</gene>
<evidence type="ECO:0000313" key="3">
    <source>
        <dbReference type="EMBL" id="GAA0612025.1"/>
    </source>
</evidence>
<evidence type="ECO:0000313" key="4">
    <source>
        <dbReference type="Proteomes" id="UP001424441"/>
    </source>
</evidence>
<dbReference type="InterPro" id="IPR047611">
    <property type="entry name" value="RepABC_RepC"/>
</dbReference>
<name>A0ABN1GI63_9HYPH</name>
<dbReference type="Pfam" id="PF11800">
    <property type="entry name" value="RP-C_C"/>
    <property type="match status" value="1"/>
</dbReference>
<dbReference type="Proteomes" id="UP001424441">
    <property type="component" value="Unassembled WGS sequence"/>
</dbReference>
<keyword evidence="4" id="KW-1185">Reference proteome</keyword>